<proteinExistence type="predicted"/>
<evidence type="ECO:0000313" key="1">
    <source>
        <dbReference type="EMBL" id="TGZ69150.1"/>
    </source>
</evidence>
<accession>A0A4S2LYZ1</accession>
<protein>
    <submittedName>
        <fullName evidence="1">Uncharacterized protein</fullName>
    </submittedName>
</protein>
<name>A0A4S2LYZ1_OPIFE</name>
<sequence length="154" mass="17065">MPGQFYEEIPTSWNGFRQLRWRCDVWSTRIEAELSYCWGTVSTTWNDAHAISRRDDARSGFGALWSAGFNALWSAGFNALWSAGFNALWSAGFNALCSAGFSALQSVGCNARYGANGARQSIPTGWNAWTDSALWQHSRNARPTSFLLTTSTFS</sequence>
<organism evidence="1 2">
    <name type="scientific">Opisthorchis felineus</name>
    <dbReference type="NCBI Taxonomy" id="147828"/>
    <lineage>
        <taxon>Eukaryota</taxon>
        <taxon>Metazoa</taxon>
        <taxon>Spiralia</taxon>
        <taxon>Lophotrochozoa</taxon>
        <taxon>Platyhelminthes</taxon>
        <taxon>Trematoda</taxon>
        <taxon>Digenea</taxon>
        <taxon>Opisthorchiida</taxon>
        <taxon>Opisthorchiata</taxon>
        <taxon>Opisthorchiidae</taxon>
        <taxon>Opisthorchis</taxon>
    </lineage>
</organism>
<reference evidence="1 2" key="1">
    <citation type="journal article" date="2019" name="BMC Genomics">
        <title>New insights from Opisthorchis felineus genome: update on genomics of the epidemiologically important liver flukes.</title>
        <authorList>
            <person name="Ershov N.I."/>
            <person name="Mordvinov V.A."/>
            <person name="Prokhortchouk E.B."/>
            <person name="Pakharukova M.Y."/>
            <person name="Gunbin K.V."/>
            <person name="Ustyantsev K."/>
            <person name="Genaev M.A."/>
            <person name="Blinov A.G."/>
            <person name="Mazur A."/>
            <person name="Boulygina E."/>
            <person name="Tsygankova S."/>
            <person name="Khrameeva E."/>
            <person name="Chekanov N."/>
            <person name="Fan G."/>
            <person name="Xiao A."/>
            <person name="Zhang H."/>
            <person name="Xu X."/>
            <person name="Yang H."/>
            <person name="Solovyev V."/>
            <person name="Lee S.M."/>
            <person name="Liu X."/>
            <person name="Afonnikov D.A."/>
            <person name="Skryabin K.G."/>
        </authorList>
    </citation>
    <scope>NUCLEOTIDE SEQUENCE [LARGE SCALE GENOMIC DNA]</scope>
    <source>
        <strain evidence="1">AK-0245</strain>
        <tissue evidence="1">Whole organism</tissue>
    </source>
</reference>
<dbReference type="AlphaFoldDB" id="A0A4S2LYZ1"/>
<keyword evidence="2" id="KW-1185">Reference proteome</keyword>
<dbReference type="EMBL" id="SJOL01006198">
    <property type="protein sequence ID" value="TGZ69150.1"/>
    <property type="molecule type" value="Genomic_DNA"/>
</dbReference>
<gene>
    <name evidence="1" type="ORF">CRM22_003882</name>
</gene>
<comment type="caution">
    <text evidence="1">The sequence shown here is derived from an EMBL/GenBank/DDBJ whole genome shotgun (WGS) entry which is preliminary data.</text>
</comment>
<dbReference type="Proteomes" id="UP000308267">
    <property type="component" value="Unassembled WGS sequence"/>
</dbReference>
<evidence type="ECO:0000313" key="2">
    <source>
        <dbReference type="Proteomes" id="UP000308267"/>
    </source>
</evidence>